<evidence type="ECO:0000313" key="2">
    <source>
        <dbReference type="Proteomes" id="UP000286134"/>
    </source>
</evidence>
<reference evidence="1 2" key="1">
    <citation type="journal article" date="2018" name="BMC Genomics">
        <title>Comparative genome analyses reveal sequence features reflecting distinct modes of host-adaptation between dicot and monocot powdery mildew.</title>
        <authorList>
            <person name="Wu Y."/>
            <person name="Ma X."/>
            <person name="Pan Z."/>
            <person name="Kale S.D."/>
            <person name="Song Y."/>
            <person name="King H."/>
            <person name="Zhang Q."/>
            <person name="Presley C."/>
            <person name="Deng X."/>
            <person name="Wei C.I."/>
            <person name="Xiao S."/>
        </authorList>
    </citation>
    <scope>NUCLEOTIDE SEQUENCE [LARGE SCALE GENOMIC DNA]</scope>
    <source>
        <strain evidence="1">UMSG2</strain>
    </source>
</reference>
<gene>
    <name evidence="1" type="ORF">OnM2_107028</name>
</gene>
<dbReference type="EMBL" id="MCFK01010766">
    <property type="protein sequence ID" value="RKF53206.1"/>
    <property type="molecule type" value="Genomic_DNA"/>
</dbReference>
<feature type="non-terminal residue" evidence="1">
    <location>
        <position position="77"/>
    </location>
</feature>
<dbReference type="Proteomes" id="UP000286134">
    <property type="component" value="Unassembled WGS sequence"/>
</dbReference>
<comment type="caution">
    <text evidence="1">The sequence shown here is derived from an EMBL/GenBank/DDBJ whole genome shotgun (WGS) entry which is preliminary data.</text>
</comment>
<proteinExistence type="predicted"/>
<name>A0A420H6Z2_9PEZI</name>
<evidence type="ECO:0000313" key="1">
    <source>
        <dbReference type="EMBL" id="RKF53206.1"/>
    </source>
</evidence>
<accession>A0A420H6Z2</accession>
<keyword evidence="2" id="KW-1185">Reference proteome</keyword>
<dbReference type="AlphaFoldDB" id="A0A420H6Z2"/>
<organism evidence="1 2">
    <name type="scientific">Erysiphe neolycopersici</name>
    <dbReference type="NCBI Taxonomy" id="212602"/>
    <lineage>
        <taxon>Eukaryota</taxon>
        <taxon>Fungi</taxon>
        <taxon>Dikarya</taxon>
        <taxon>Ascomycota</taxon>
        <taxon>Pezizomycotina</taxon>
        <taxon>Leotiomycetes</taxon>
        <taxon>Erysiphales</taxon>
        <taxon>Erysiphaceae</taxon>
        <taxon>Erysiphe</taxon>
    </lineage>
</organism>
<protein>
    <submittedName>
        <fullName evidence="1">Uncharacterized protein</fullName>
    </submittedName>
</protein>
<dbReference type="OrthoDB" id="5423428at2759"/>
<sequence>MYGARIKEPLDIASDAIVELIEEIPQRRAASVPVYPIEPADNSKYKPALMEAIDAIKFAAMFMKRQYDNKHKPIFFN</sequence>